<dbReference type="GO" id="GO:0015031">
    <property type="term" value="P:protein transport"/>
    <property type="evidence" value="ECO:0007669"/>
    <property type="project" value="UniProtKB-KW"/>
</dbReference>
<protein>
    <submittedName>
        <fullName evidence="9">Yos1 protein</fullName>
    </submittedName>
</protein>
<dbReference type="GO" id="GO:0006888">
    <property type="term" value="P:endoplasmic reticulum to Golgi vesicle-mediated transport"/>
    <property type="evidence" value="ECO:0007669"/>
    <property type="project" value="TreeGrafter"/>
</dbReference>
<evidence type="ECO:0000256" key="3">
    <source>
        <dbReference type="ARBA" id="ARBA00022692"/>
    </source>
</evidence>
<keyword evidence="4" id="KW-0653">Protein transport</keyword>
<evidence type="ECO:0000256" key="5">
    <source>
        <dbReference type="ARBA" id="ARBA00022989"/>
    </source>
</evidence>
<sequence length="102" mass="11090">MFGIGTLFYAILFFINGIAILSEDRFLSRIGWTAGTDSTNNNLNSAGQFGYGDFGMQNGGNTSNGESIKSRIINLISATRTLLRIPLIIVNIIVILYELVLG</sequence>
<feature type="transmembrane region" description="Helical" evidence="8">
    <location>
        <begin position="6"/>
        <end position="22"/>
    </location>
</feature>
<evidence type="ECO:0000313" key="9">
    <source>
        <dbReference type="EMBL" id="GMM47850.1"/>
    </source>
</evidence>
<evidence type="ECO:0000256" key="7">
    <source>
        <dbReference type="ARBA" id="ARBA00024203"/>
    </source>
</evidence>
<dbReference type="Pfam" id="PF08571">
    <property type="entry name" value="Yos1"/>
    <property type="match status" value="1"/>
</dbReference>
<comment type="caution">
    <text evidence="9">The sequence shown here is derived from an EMBL/GenBank/DDBJ whole genome shotgun (WGS) entry which is preliminary data.</text>
</comment>
<evidence type="ECO:0000256" key="6">
    <source>
        <dbReference type="ARBA" id="ARBA00023136"/>
    </source>
</evidence>
<dbReference type="GO" id="GO:0030134">
    <property type="term" value="C:COPII-coated ER to Golgi transport vesicle"/>
    <property type="evidence" value="ECO:0007669"/>
    <property type="project" value="TreeGrafter"/>
</dbReference>
<comment type="similarity">
    <text evidence="7">Belongs to the YOS1 family.</text>
</comment>
<keyword evidence="10" id="KW-1185">Reference proteome</keyword>
<dbReference type="GO" id="GO:0005789">
    <property type="term" value="C:endoplasmic reticulum membrane"/>
    <property type="evidence" value="ECO:0007669"/>
    <property type="project" value="TreeGrafter"/>
</dbReference>
<feature type="transmembrane region" description="Helical" evidence="8">
    <location>
        <begin position="81"/>
        <end position="100"/>
    </location>
</feature>
<proteinExistence type="inferred from homology"/>
<reference evidence="9 10" key="1">
    <citation type="journal article" date="2023" name="Elife">
        <title>Identification of key yeast species and microbe-microbe interactions impacting larval growth of Drosophila in the wild.</title>
        <authorList>
            <person name="Mure A."/>
            <person name="Sugiura Y."/>
            <person name="Maeda R."/>
            <person name="Honda K."/>
            <person name="Sakurai N."/>
            <person name="Takahashi Y."/>
            <person name="Watada M."/>
            <person name="Katoh T."/>
            <person name="Gotoh A."/>
            <person name="Gotoh Y."/>
            <person name="Taniguchi I."/>
            <person name="Nakamura K."/>
            <person name="Hayashi T."/>
            <person name="Katayama T."/>
            <person name="Uemura T."/>
            <person name="Hattori Y."/>
        </authorList>
    </citation>
    <scope>NUCLEOTIDE SEQUENCE [LARGE SCALE GENOMIC DNA]</scope>
    <source>
        <strain evidence="9 10">PK-24</strain>
    </source>
</reference>
<keyword evidence="6 8" id="KW-0472">Membrane</keyword>
<dbReference type="GO" id="GO:0000139">
    <property type="term" value="C:Golgi membrane"/>
    <property type="evidence" value="ECO:0007669"/>
    <property type="project" value="TreeGrafter"/>
</dbReference>
<dbReference type="AlphaFoldDB" id="A0AAV5R923"/>
<evidence type="ECO:0000256" key="1">
    <source>
        <dbReference type="ARBA" id="ARBA00004370"/>
    </source>
</evidence>
<accession>A0AAV5R923</accession>
<keyword evidence="3 8" id="KW-0812">Transmembrane</keyword>
<keyword evidence="5 8" id="KW-1133">Transmembrane helix</keyword>
<gene>
    <name evidence="9" type="ORF">DAPK24_044480</name>
</gene>
<evidence type="ECO:0000313" key="10">
    <source>
        <dbReference type="Proteomes" id="UP001378960"/>
    </source>
</evidence>
<keyword evidence="2" id="KW-0813">Transport</keyword>
<dbReference type="PANTHER" id="PTHR15858">
    <property type="entry name" value="IMMEDIATE EARLY RESPONSE 3-INTERACTING PROTEIN 1"/>
    <property type="match status" value="1"/>
</dbReference>
<dbReference type="EMBL" id="BTGB01000009">
    <property type="protein sequence ID" value="GMM47850.1"/>
    <property type="molecule type" value="Genomic_DNA"/>
</dbReference>
<organism evidence="9 10">
    <name type="scientific">Pichia kluyveri</name>
    <name type="common">Yeast</name>
    <dbReference type="NCBI Taxonomy" id="36015"/>
    <lineage>
        <taxon>Eukaryota</taxon>
        <taxon>Fungi</taxon>
        <taxon>Dikarya</taxon>
        <taxon>Ascomycota</taxon>
        <taxon>Saccharomycotina</taxon>
        <taxon>Pichiomycetes</taxon>
        <taxon>Pichiales</taxon>
        <taxon>Pichiaceae</taxon>
        <taxon>Pichia</taxon>
    </lineage>
</organism>
<evidence type="ECO:0000256" key="4">
    <source>
        <dbReference type="ARBA" id="ARBA00022927"/>
    </source>
</evidence>
<dbReference type="Proteomes" id="UP001378960">
    <property type="component" value="Unassembled WGS sequence"/>
</dbReference>
<dbReference type="InterPro" id="IPR013880">
    <property type="entry name" value="Yos1"/>
</dbReference>
<evidence type="ECO:0000256" key="2">
    <source>
        <dbReference type="ARBA" id="ARBA00022448"/>
    </source>
</evidence>
<name>A0AAV5R923_PICKL</name>
<dbReference type="PANTHER" id="PTHR15858:SF0">
    <property type="entry name" value="IMMEDIATE EARLY RESPONSE 3-INTERACTING PROTEIN 1"/>
    <property type="match status" value="1"/>
</dbReference>
<comment type="subcellular location">
    <subcellularLocation>
        <location evidence="1">Membrane</location>
    </subcellularLocation>
</comment>
<evidence type="ECO:0000256" key="8">
    <source>
        <dbReference type="SAM" id="Phobius"/>
    </source>
</evidence>